<sequence>MTTYLGMHAIAGTAIGDRDHIMQSVRDILTTPIGTRVMRRNYGSLLPELIDQPLHGATLLRAMSASVAALVRWEPRIRVQRVSFEVSAQGSLYIDIDAPRVDGPRLEAGAYRVLLREANA</sequence>
<dbReference type="InterPro" id="IPR007048">
    <property type="entry name" value="IraD/Gp25-like"/>
</dbReference>
<dbReference type="EMBL" id="CP010536">
    <property type="protein sequence ID" value="AJG19121.1"/>
    <property type="molecule type" value="Genomic_DNA"/>
</dbReference>
<dbReference type="SUPFAM" id="SSF160719">
    <property type="entry name" value="gpW/gp25-like"/>
    <property type="match status" value="1"/>
</dbReference>
<organism evidence="2 3">
    <name type="scientific">Cupriavidus basilensis</name>
    <dbReference type="NCBI Taxonomy" id="68895"/>
    <lineage>
        <taxon>Bacteria</taxon>
        <taxon>Pseudomonadati</taxon>
        <taxon>Pseudomonadota</taxon>
        <taxon>Betaproteobacteria</taxon>
        <taxon>Burkholderiales</taxon>
        <taxon>Burkholderiaceae</taxon>
        <taxon>Cupriavidus</taxon>
    </lineage>
</organism>
<dbReference type="STRING" id="68895.RR42_m1724"/>
<dbReference type="RefSeq" id="WP_052494535.1">
    <property type="nucleotide sequence ID" value="NZ_CP010536.1"/>
</dbReference>
<dbReference type="Pfam" id="PF04965">
    <property type="entry name" value="GPW_gp25"/>
    <property type="match status" value="1"/>
</dbReference>
<evidence type="ECO:0000313" key="2">
    <source>
        <dbReference type="EMBL" id="AJG19121.1"/>
    </source>
</evidence>
<accession>A0A0C4YEA8</accession>
<name>A0A0C4YEA8_9BURK</name>
<keyword evidence="3" id="KW-1185">Reference proteome</keyword>
<reference evidence="2 3" key="1">
    <citation type="journal article" date="2015" name="Genome Announc.">
        <title>Complete Genome Sequence of Cupriavidus basilensis 4G11, Isolated from the Oak Ridge Field Research Center Site.</title>
        <authorList>
            <person name="Ray J."/>
            <person name="Waters R.J."/>
            <person name="Skerker J.M."/>
            <person name="Kuehl J.V."/>
            <person name="Price M.N."/>
            <person name="Huang J."/>
            <person name="Chakraborty R."/>
            <person name="Arkin A.P."/>
            <person name="Deutschbauer A."/>
        </authorList>
    </citation>
    <scope>NUCLEOTIDE SEQUENCE [LARGE SCALE GENOMIC DNA]</scope>
    <source>
        <strain evidence="2">4G11</strain>
    </source>
</reference>
<evidence type="ECO:0000313" key="3">
    <source>
        <dbReference type="Proteomes" id="UP000031843"/>
    </source>
</evidence>
<dbReference type="OrthoDB" id="9802846at2"/>
<evidence type="ECO:0000259" key="1">
    <source>
        <dbReference type="Pfam" id="PF04965"/>
    </source>
</evidence>
<feature type="domain" description="IraD/Gp25-like" evidence="1">
    <location>
        <begin position="17"/>
        <end position="98"/>
    </location>
</feature>
<dbReference type="Proteomes" id="UP000031843">
    <property type="component" value="Chromosome main"/>
</dbReference>
<proteinExistence type="predicted"/>
<protein>
    <submittedName>
        <fullName evidence="2">Phage baseplate assembly protein</fullName>
    </submittedName>
</protein>
<dbReference type="KEGG" id="cbw:RR42_m1724"/>
<dbReference type="Gene3D" id="3.10.450.40">
    <property type="match status" value="1"/>
</dbReference>
<dbReference type="AlphaFoldDB" id="A0A0C4YEA8"/>
<gene>
    <name evidence="2" type="ORF">RR42_m1724</name>
</gene>